<feature type="region of interest" description="Disordered" evidence="1">
    <location>
        <begin position="100"/>
        <end position="137"/>
    </location>
</feature>
<protein>
    <submittedName>
        <fullName evidence="2">4623_t:CDS:1</fullName>
    </submittedName>
</protein>
<evidence type="ECO:0000313" key="2">
    <source>
        <dbReference type="EMBL" id="CAG8477890.1"/>
    </source>
</evidence>
<dbReference type="EMBL" id="CAJVPJ010000102">
    <property type="protein sequence ID" value="CAG8477890.1"/>
    <property type="molecule type" value="Genomic_DNA"/>
</dbReference>
<accession>A0A9N8WC39</accession>
<evidence type="ECO:0000313" key="3">
    <source>
        <dbReference type="Proteomes" id="UP000789572"/>
    </source>
</evidence>
<proteinExistence type="predicted"/>
<comment type="caution">
    <text evidence="2">The sequence shown here is derived from an EMBL/GenBank/DDBJ whole genome shotgun (WGS) entry which is preliminary data.</text>
</comment>
<reference evidence="2" key="1">
    <citation type="submission" date="2021-06" db="EMBL/GenBank/DDBJ databases">
        <authorList>
            <person name="Kallberg Y."/>
            <person name="Tangrot J."/>
            <person name="Rosling A."/>
        </authorList>
    </citation>
    <scope>NUCLEOTIDE SEQUENCE</scope>
    <source>
        <strain evidence="2">IA702</strain>
    </source>
</reference>
<organism evidence="2 3">
    <name type="scientific">Paraglomus occultum</name>
    <dbReference type="NCBI Taxonomy" id="144539"/>
    <lineage>
        <taxon>Eukaryota</taxon>
        <taxon>Fungi</taxon>
        <taxon>Fungi incertae sedis</taxon>
        <taxon>Mucoromycota</taxon>
        <taxon>Glomeromycotina</taxon>
        <taxon>Glomeromycetes</taxon>
        <taxon>Paraglomerales</taxon>
        <taxon>Paraglomeraceae</taxon>
        <taxon>Paraglomus</taxon>
    </lineage>
</organism>
<gene>
    <name evidence="2" type="ORF">POCULU_LOCUS1380</name>
</gene>
<dbReference type="AlphaFoldDB" id="A0A9N8WC39"/>
<evidence type="ECO:0000256" key="1">
    <source>
        <dbReference type="SAM" id="MobiDB-lite"/>
    </source>
</evidence>
<name>A0A9N8WC39_9GLOM</name>
<dbReference type="Proteomes" id="UP000789572">
    <property type="component" value="Unassembled WGS sequence"/>
</dbReference>
<keyword evidence="3" id="KW-1185">Reference proteome</keyword>
<feature type="compositionally biased region" description="Basic and acidic residues" evidence="1">
    <location>
        <begin position="109"/>
        <end position="122"/>
    </location>
</feature>
<dbReference type="OrthoDB" id="10513840at2759"/>
<sequence>MRLQRLIKRLEEDLFLLFVDRNTTSEQVELLRSLWHEFTKSHKTLLSVETAYLQISGSLRQLILTTDEQERQEIWESIKRIIETHKKNNETVVCDTNEASAAVSATKPNEPKRAPKRGLDHKPKPRKKQRPKVPDLDTQIELTENVEPGNQHPPPPVLSPIQRFDDTSSIRQEQFFNPSYHPVFSQYNTSTEAPNMQPQSSPSTALTSIVYDILPPSTNQFSPLAMSSPSIFHTSYSQNFQDAFSRSAGQSQITDNVEIVPSQDGGDSHEEGNNGGW</sequence>